<feature type="domain" description="N-acetyltransferase" evidence="2">
    <location>
        <begin position="9"/>
        <end position="174"/>
    </location>
</feature>
<dbReference type="EMBL" id="JBHMEI010000001">
    <property type="protein sequence ID" value="MFB9200255.1"/>
    <property type="molecule type" value="Genomic_DNA"/>
</dbReference>
<dbReference type="PANTHER" id="PTHR43792">
    <property type="entry name" value="GNAT FAMILY, PUTATIVE (AFU_ORTHOLOGUE AFUA_3G00765)-RELATED-RELATED"/>
    <property type="match status" value="1"/>
</dbReference>
<keyword evidence="4" id="KW-1185">Reference proteome</keyword>
<gene>
    <name evidence="3" type="ORF">ACFFV7_03540</name>
</gene>
<organism evidence="3 4">
    <name type="scientific">Nonomuraea spiralis</name>
    <dbReference type="NCBI Taxonomy" id="46182"/>
    <lineage>
        <taxon>Bacteria</taxon>
        <taxon>Bacillati</taxon>
        <taxon>Actinomycetota</taxon>
        <taxon>Actinomycetes</taxon>
        <taxon>Streptosporangiales</taxon>
        <taxon>Streptosporangiaceae</taxon>
        <taxon>Nonomuraea</taxon>
    </lineage>
</organism>
<keyword evidence="3" id="KW-0012">Acyltransferase</keyword>
<dbReference type="Pfam" id="PF13302">
    <property type="entry name" value="Acetyltransf_3"/>
    <property type="match status" value="1"/>
</dbReference>
<evidence type="ECO:0000313" key="4">
    <source>
        <dbReference type="Proteomes" id="UP001589647"/>
    </source>
</evidence>
<comment type="caution">
    <text evidence="3">The sequence shown here is derived from an EMBL/GenBank/DDBJ whole genome shotgun (WGS) entry which is preliminary data.</text>
</comment>
<evidence type="ECO:0000259" key="2">
    <source>
        <dbReference type="PROSITE" id="PS51186"/>
    </source>
</evidence>
<dbReference type="InterPro" id="IPR000182">
    <property type="entry name" value="GNAT_dom"/>
</dbReference>
<sequence length="205" mass="22615">MTQLTTARLLLRRPDENDLDAFAAMNADPEVMRYIGDGSVLPPERAAAGIARARQEWDERGHGLLSVVVRETGRTAGWVALAVPAFLPEVLPAVEIGWRFGRPHWGHGYATEAARRLLRFGFTECGLDRVVSIRHVDNDRSRRVMDKLGLRFAFETVVPAHGRPVAVHEITEAEHRALGDASSAPAVQVEDERRAHDGDGGGRDE</sequence>
<dbReference type="InterPro" id="IPR051531">
    <property type="entry name" value="N-acetyltransferase"/>
</dbReference>
<dbReference type="PROSITE" id="PS51186">
    <property type="entry name" value="GNAT"/>
    <property type="match status" value="1"/>
</dbReference>
<keyword evidence="3" id="KW-0808">Transferase</keyword>
<dbReference type="InterPro" id="IPR016181">
    <property type="entry name" value="Acyl_CoA_acyltransferase"/>
</dbReference>
<dbReference type="SUPFAM" id="SSF55729">
    <property type="entry name" value="Acyl-CoA N-acyltransferases (Nat)"/>
    <property type="match status" value="1"/>
</dbReference>
<evidence type="ECO:0000256" key="1">
    <source>
        <dbReference type="SAM" id="MobiDB-lite"/>
    </source>
</evidence>
<reference evidence="3 4" key="1">
    <citation type="submission" date="2024-09" db="EMBL/GenBank/DDBJ databases">
        <authorList>
            <person name="Sun Q."/>
            <person name="Mori K."/>
        </authorList>
    </citation>
    <scope>NUCLEOTIDE SEQUENCE [LARGE SCALE GENOMIC DNA]</scope>
    <source>
        <strain evidence="3 4">CCM 3426</strain>
    </source>
</reference>
<proteinExistence type="predicted"/>
<name>A0ABV5I8I8_9ACTN</name>
<dbReference type="PANTHER" id="PTHR43792:SF1">
    <property type="entry name" value="N-ACETYLTRANSFERASE DOMAIN-CONTAINING PROTEIN"/>
    <property type="match status" value="1"/>
</dbReference>
<dbReference type="GO" id="GO:0016746">
    <property type="term" value="F:acyltransferase activity"/>
    <property type="evidence" value="ECO:0007669"/>
    <property type="project" value="UniProtKB-KW"/>
</dbReference>
<dbReference type="RefSeq" id="WP_189645832.1">
    <property type="nucleotide sequence ID" value="NZ_BMRC01000001.1"/>
</dbReference>
<evidence type="ECO:0000313" key="3">
    <source>
        <dbReference type="EMBL" id="MFB9200255.1"/>
    </source>
</evidence>
<accession>A0ABV5I8I8</accession>
<dbReference type="Proteomes" id="UP001589647">
    <property type="component" value="Unassembled WGS sequence"/>
</dbReference>
<dbReference type="Gene3D" id="3.40.630.30">
    <property type="match status" value="1"/>
</dbReference>
<feature type="region of interest" description="Disordered" evidence="1">
    <location>
        <begin position="177"/>
        <end position="205"/>
    </location>
</feature>
<feature type="compositionally biased region" description="Basic and acidic residues" evidence="1">
    <location>
        <begin position="190"/>
        <end position="205"/>
    </location>
</feature>
<dbReference type="EC" id="2.3.-.-" evidence="3"/>
<protein>
    <submittedName>
        <fullName evidence="3">GNAT family N-acetyltransferase</fullName>
        <ecNumber evidence="3">2.3.-.-</ecNumber>
    </submittedName>
</protein>